<evidence type="ECO:0000256" key="3">
    <source>
        <dbReference type="ARBA" id="ARBA00022741"/>
    </source>
</evidence>
<proteinExistence type="inferred from homology"/>
<keyword evidence="1 7" id="KW-0436">Ligase</keyword>
<reference evidence="9 10" key="1">
    <citation type="journal article" date="2015" name="Int. J. Syst. Evol. Microbiol.">
        <title>Roseomonas oryzae sp. nov., isolated from paddy rhizosphere soil.</title>
        <authorList>
            <person name="Ramaprasad E.V."/>
            <person name="Sasikala Ch."/>
            <person name="Ramana Ch.V."/>
        </authorList>
    </citation>
    <scope>NUCLEOTIDE SEQUENCE [LARGE SCALE GENOMIC DNA]</scope>
    <source>
        <strain evidence="9 10">KCTC 42542</strain>
    </source>
</reference>
<comment type="caution">
    <text evidence="9">The sequence shown here is derived from an EMBL/GenBank/DDBJ whole genome shotgun (WGS) entry which is preliminary data.</text>
</comment>
<organism evidence="9 10">
    <name type="scientific">Teichococcus oryzae</name>
    <dbReference type="NCBI Taxonomy" id="1608942"/>
    <lineage>
        <taxon>Bacteria</taxon>
        <taxon>Pseudomonadati</taxon>
        <taxon>Pseudomonadota</taxon>
        <taxon>Alphaproteobacteria</taxon>
        <taxon>Acetobacterales</taxon>
        <taxon>Roseomonadaceae</taxon>
        <taxon>Roseomonas</taxon>
    </lineage>
</organism>
<evidence type="ECO:0000256" key="6">
    <source>
        <dbReference type="ARBA" id="ARBA00023146"/>
    </source>
</evidence>
<dbReference type="InterPro" id="IPR049940">
    <property type="entry name" value="GluQ/Sye"/>
</dbReference>
<dbReference type="InterPro" id="IPR020058">
    <property type="entry name" value="Glu/Gln-tRNA-synth_Ib_cat-dom"/>
</dbReference>
<evidence type="ECO:0000256" key="7">
    <source>
        <dbReference type="RuleBase" id="RU363037"/>
    </source>
</evidence>
<keyword evidence="2" id="KW-0479">Metal-binding</keyword>
<dbReference type="PROSITE" id="PS00178">
    <property type="entry name" value="AA_TRNA_LIGASE_I"/>
    <property type="match status" value="1"/>
</dbReference>
<dbReference type="GO" id="GO:0004818">
    <property type="term" value="F:glutamate-tRNA ligase activity"/>
    <property type="evidence" value="ECO:0007669"/>
    <property type="project" value="TreeGrafter"/>
</dbReference>
<keyword evidence="3 7" id="KW-0547">Nucleotide-binding</keyword>
<dbReference type="SUPFAM" id="SSF52374">
    <property type="entry name" value="Nucleotidylyl transferase"/>
    <property type="match status" value="1"/>
</dbReference>
<name>A0A5B2TK02_9PROT</name>
<dbReference type="Gene3D" id="3.40.50.620">
    <property type="entry name" value="HUPs"/>
    <property type="match status" value="1"/>
</dbReference>
<dbReference type="GO" id="GO:0005524">
    <property type="term" value="F:ATP binding"/>
    <property type="evidence" value="ECO:0007669"/>
    <property type="project" value="UniProtKB-KW"/>
</dbReference>
<sequence length="284" mass="31004">MPARPRALVTRFAPSPTGGLHLGHAHSALMGWRCAREAGGRFLLRIEDIDPVRCRPEYAAAILEDLRWLGLDWDGPVRVQSRHLADYRRALDRLAGDGLLYPCFCTRADIAREIAAIGHAPHGPDGALYPGTCRRLPAGERSARIAAGEPYALRLDMAAALRRAGGPLSFIERGEGRIRCDPARFGDVVLARKDIPASYHLCVTHDDASQGVTLVTRAVDLRPATDLHRLLQALLGWPAPHYRHHPLLLGADGRRLSKRDKAPTLAALREAGHSPEAVRALAMG</sequence>
<evidence type="ECO:0000313" key="9">
    <source>
        <dbReference type="EMBL" id="KAA2214786.1"/>
    </source>
</evidence>
<dbReference type="Pfam" id="PF00749">
    <property type="entry name" value="tRNA-synt_1c"/>
    <property type="match status" value="1"/>
</dbReference>
<evidence type="ECO:0000259" key="8">
    <source>
        <dbReference type="Pfam" id="PF00749"/>
    </source>
</evidence>
<accession>A0A5B2TK02</accession>
<dbReference type="GO" id="GO:0005829">
    <property type="term" value="C:cytosol"/>
    <property type="evidence" value="ECO:0007669"/>
    <property type="project" value="TreeGrafter"/>
</dbReference>
<evidence type="ECO:0000256" key="2">
    <source>
        <dbReference type="ARBA" id="ARBA00022723"/>
    </source>
</evidence>
<keyword evidence="4" id="KW-0862">Zinc</keyword>
<evidence type="ECO:0000256" key="5">
    <source>
        <dbReference type="ARBA" id="ARBA00022840"/>
    </source>
</evidence>
<dbReference type="InterPro" id="IPR014729">
    <property type="entry name" value="Rossmann-like_a/b/a_fold"/>
</dbReference>
<dbReference type="PRINTS" id="PR00987">
    <property type="entry name" value="TRNASYNTHGLU"/>
</dbReference>
<dbReference type="Proteomes" id="UP000322110">
    <property type="component" value="Unassembled WGS sequence"/>
</dbReference>
<dbReference type="InterPro" id="IPR000924">
    <property type="entry name" value="Glu/Gln-tRNA-synth"/>
</dbReference>
<feature type="domain" description="Glutamyl/glutaminyl-tRNA synthetase class Ib catalytic" evidence="8">
    <location>
        <begin position="8"/>
        <end position="278"/>
    </location>
</feature>
<evidence type="ECO:0000256" key="4">
    <source>
        <dbReference type="ARBA" id="ARBA00022833"/>
    </source>
</evidence>
<protein>
    <submittedName>
        <fullName evidence="9">tRNA glutamyl-Q(34) synthetase GluQRS</fullName>
        <ecNumber evidence="9">6.1.1.-</ecNumber>
    </submittedName>
</protein>
<evidence type="ECO:0000313" key="10">
    <source>
        <dbReference type="Proteomes" id="UP000322110"/>
    </source>
</evidence>
<keyword evidence="10" id="KW-1185">Reference proteome</keyword>
<dbReference type="EMBL" id="VUKA01000001">
    <property type="protein sequence ID" value="KAA2214786.1"/>
    <property type="molecule type" value="Genomic_DNA"/>
</dbReference>
<keyword evidence="7" id="KW-0648">Protein biosynthesis</keyword>
<evidence type="ECO:0000256" key="1">
    <source>
        <dbReference type="ARBA" id="ARBA00022598"/>
    </source>
</evidence>
<dbReference type="PANTHER" id="PTHR43311">
    <property type="entry name" value="GLUTAMATE--TRNA LIGASE"/>
    <property type="match status" value="1"/>
</dbReference>
<dbReference type="NCBIfam" id="NF004315">
    <property type="entry name" value="PRK05710.1-4"/>
    <property type="match status" value="1"/>
</dbReference>
<gene>
    <name evidence="9" type="ORF">F0Q34_03610</name>
</gene>
<dbReference type="InterPro" id="IPR001412">
    <property type="entry name" value="aa-tRNA-synth_I_CS"/>
</dbReference>
<keyword evidence="5 7" id="KW-0067">ATP-binding</keyword>
<comment type="similarity">
    <text evidence="7">Belongs to the class-I aminoacyl-tRNA synthetase family.</text>
</comment>
<dbReference type="AlphaFoldDB" id="A0A5B2TK02"/>
<dbReference type="EC" id="6.1.1.-" evidence="9"/>
<dbReference type="OrthoDB" id="9807503at2"/>
<keyword evidence="6 7" id="KW-0030">Aminoacyl-tRNA synthetase</keyword>
<dbReference type="RefSeq" id="WP_149810741.1">
    <property type="nucleotide sequence ID" value="NZ_VUKA01000001.1"/>
</dbReference>
<dbReference type="PANTHER" id="PTHR43311:SF1">
    <property type="entry name" value="GLUTAMYL-Q TRNA(ASP) SYNTHETASE"/>
    <property type="match status" value="1"/>
</dbReference>
<dbReference type="GO" id="GO:0006424">
    <property type="term" value="P:glutamyl-tRNA aminoacylation"/>
    <property type="evidence" value="ECO:0007669"/>
    <property type="project" value="TreeGrafter"/>
</dbReference>